<protein>
    <recommendedName>
        <fullName evidence="2">LPS-assembly protein LptD central domain-containing protein</fullName>
    </recommendedName>
</protein>
<keyword evidence="4" id="KW-1185">Reference proteome</keyword>
<dbReference type="PANTHER" id="PTHR30189:SF1">
    <property type="entry name" value="LPS-ASSEMBLY PROTEIN LPTD"/>
    <property type="match status" value="1"/>
</dbReference>
<name>A1ZPY4_MICM2</name>
<dbReference type="eggNOG" id="COG1452">
    <property type="taxonomic scope" value="Bacteria"/>
</dbReference>
<feature type="compositionally biased region" description="Basic and acidic residues" evidence="1">
    <location>
        <begin position="24"/>
        <end position="46"/>
    </location>
</feature>
<reference evidence="3 4" key="1">
    <citation type="submission" date="2007-01" db="EMBL/GenBank/DDBJ databases">
        <authorList>
            <person name="Haygood M."/>
            <person name="Podell S."/>
            <person name="Anderson C."/>
            <person name="Hopkinson B."/>
            <person name="Roe K."/>
            <person name="Barbeau K."/>
            <person name="Gaasterland T."/>
            <person name="Ferriera S."/>
            <person name="Johnson J."/>
            <person name="Kravitz S."/>
            <person name="Beeson K."/>
            <person name="Sutton G."/>
            <person name="Rogers Y.-H."/>
            <person name="Friedman R."/>
            <person name="Frazier M."/>
            <person name="Venter J.C."/>
        </authorList>
    </citation>
    <scope>NUCLEOTIDE SEQUENCE [LARGE SCALE GENOMIC DNA]</scope>
    <source>
        <strain evidence="3 4">ATCC 23134</strain>
    </source>
</reference>
<evidence type="ECO:0000313" key="3">
    <source>
        <dbReference type="EMBL" id="EAY27639.1"/>
    </source>
</evidence>
<accession>A1ZPY4</accession>
<evidence type="ECO:0000256" key="1">
    <source>
        <dbReference type="SAM" id="MobiDB-lite"/>
    </source>
</evidence>
<dbReference type="PANTHER" id="PTHR30189">
    <property type="entry name" value="LPS-ASSEMBLY PROTEIN"/>
    <property type="match status" value="1"/>
</dbReference>
<evidence type="ECO:0000259" key="2">
    <source>
        <dbReference type="Pfam" id="PF19838"/>
    </source>
</evidence>
<dbReference type="EMBL" id="AAWS01000022">
    <property type="protein sequence ID" value="EAY27639.1"/>
    <property type="molecule type" value="Genomic_DNA"/>
</dbReference>
<sequence length="893" mass="101158">MFASQAVQGQITTKDSLKKNTTVDIERSDTTKIRDSTEVRLGDSTRKNNTQRPPKGDITTTIKYDARDSIMMDVTGKIMYLYGEAKVDYGATKLTAAFIEINMKTNLITAKAIKDDSTGKVIGRPVFKDDAGSYEADSMVYNYKTRKGIINRVVTKQGEGYIILEKAKKNEKNETFGLNGKYTTCNLANPHFHIQSYKLKLVPEKQIVTGPFNLYIKDSPTPLGFLFGIFPFTSRNTSGIIIPTYGEERERGFFLRQGGYYWAVNPYIGITFLTDFYTNGSWGATMNTEYKKRYRFNGSASLAFNKNITGDLNRAVSEDFWVTWNHSPVPRGSARFSASVRAGSSRYNANNTFQTENRLSNTFNSSISYSNTFNVGEIPFNLGVNLRHDQNVQTEIMNMSLPEINLQMNRVYPFKKKGKAAKNPIQNLSFSYTASATNRLTNQAPSPGAFTSPNGLDTAKVDFNFANWAIISRRGSMGIKHTIPVSTTMKLFKYISLNPTFSYEEWWYPKKLNYDDSNPDAVVVDTLNGFSRASSYNASISLNTRIYGTYQNIRFLSKKVVGIRHIMNPSVSFSYRPDFSEARYDYFQNVRTTSNPEGTLVSRYNGAGFVQGAPAGGKSAVMGFSLSNTVEMKVKDDKDTTNAEGTKKIKLLENLSFASGYNFLADSFNLTRVSITARTRLLGFIDLNSTATYDPYTWELVSNEGGNIIQRQRDVYAWSRDLSITNPQIRGQINQASIALSANFTPESFRRKRQKKMNQLNDARENSELTQRQIMNDPNAYVDFEIPWRLNMSFNMSYSKQGFQKSVVTRNLNFNGDVSLSKTWKISATSGYDFDAKTLSYTSLNVYKDLHCWEMSFGWIPFGQFQSFTFDLKVKAAILQDLKLSRRRTWFDN</sequence>
<gene>
    <name evidence="3" type="ORF">M23134_02886</name>
</gene>
<dbReference type="AlphaFoldDB" id="A1ZPY4"/>
<dbReference type="Proteomes" id="UP000004095">
    <property type="component" value="Unassembled WGS sequence"/>
</dbReference>
<feature type="compositionally biased region" description="Polar residues" evidence="1">
    <location>
        <begin position="47"/>
        <end position="56"/>
    </location>
</feature>
<comment type="caution">
    <text evidence="3">The sequence shown here is derived from an EMBL/GenBank/DDBJ whole genome shotgun (WGS) entry which is preliminary data.</text>
</comment>
<evidence type="ECO:0000313" key="4">
    <source>
        <dbReference type="Proteomes" id="UP000004095"/>
    </source>
</evidence>
<organism evidence="3 4">
    <name type="scientific">Microscilla marina ATCC 23134</name>
    <dbReference type="NCBI Taxonomy" id="313606"/>
    <lineage>
        <taxon>Bacteria</taxon>
        <taxon>Pseudomonadati</taxon>
        <taxon>Bacteroidota</taxon>
        <taxon>Cytophagia</taxon>
        <taxon>Cytophagales</taxon>
        <taxon>Microscillaceae</taxon>
        <taxon>Microscilla</taxon>
    </lineage>
</organism>
<dbReference type="GO" id="GO:0009279">
    <property type="term" value="C:cell outer membrane"/>
    <property type="evidence" value="ECO:0007669"/>
    <property type="project" value="TreeGrafter"/>
</dbReference>
<proteinExistence type="predicted"/>
<dbReference type="InterPro" id="IPR050218">
    <property type="entry name" value="LptD"/>
</dbReference>
<feature type="domain" description="LPS-assembly protein LptD central" evidence="2">
    <location>
        <begin position="207"/>
        <end position="696"/>
    </location>
</feature>
<feature type="region of interest" description="Disordered" evidence="1">
    <location>
        <begin position="21"/>
        <end position="56"/>
    </location>
</feature>
<dbReference type="Pfam" id="PF19838">
    <property type="entry name" value="LptD_2"/>
    <property type="match status" value="1"/>
</dbReference>
<dbReference type="GO" id="GO:1990351">
    <property type="term" value="C:transporter complex"/>
    <property type="evidence" value="ECO:0007669"/>
    <property type="project" value="TreeGrafter"/>
</dbReference>
<dbReference type="InterPro" id="IPR045659">
    <property type="entry name" value="LptD_2"/>
</dbReference>